<dbReference type="PANTHER" id="PTHR11403">
    <property type="entry name" value="CYTOCHROME C OXIDASE SUBUNIT III"/>
    <property type="match status" value="1"/>
</dbReference>
<evidence type="ECO:0000313" key="9">
    <source>
        <dbReference type="EMBL" id="SNB68602.1"/>
    </source>
</evidence>
<dbReference type="EMBL" id="FYDG01000003">
    <property type="protein sequence ID" value="SNB68602.1"/>
    <property type="molecule type" value="Genomic_DNA"/>
</dbReference>
<organism evidence="9 10">
    <name type="scientific">Rhodoblastus acidophilus</name>
    <name type="common">Rhodopseudomonas acidophila</name>
    <dbReference type="NCBI Taxonomy" id="1074"/>
    <lineage>
        <taxon>Bacteria</taxon>
        <taxon>Pseudomonadati</taxon>
        <taxon>Pseudomonadota</taxon>
        <taxon>Alphaproteobacteria</taxon>
        <taxon>Hyphomicrobiales</taxon>
        <taxon>Rhodoblastaceae</taxon>
        <taxon>Rhodoblastus</taxon>
    </lineage>
</organism>
<evidence type="ECO:0000313" key="10">
    <source>
        <dbReference type="Proteomes" id="UP000198418"/>
    </source>
</evidence>
<keyword evidence="3 6" id="KW-0812">Transmembrane</keyword>
<dbReference type="InterPro" id="IPR000298">
    <property type="entry name" value="Cyt_c_oxidase-like_su3"/>
</dbReference>
<sequence>MGKVDRDRLPHHCRMNAADTPAPVATADSDWGPLSALPGHPLMWVLIGSELAVFGLALLGYAGARARDPLGFALAQDNLDRLAGVANTALLLASGFFAALANRAAHAGEAAPARGWLAAAALLGLGFLGVKGFEYSGEIAAGHDIDSSPFFTLYFLVTGFHALHVVLGLIILGIVARLATPAAVETGTAFWHMVDLIWLVVFPCLYLMR</sequence>
<feature type="domain" description="Heme-copper oxidase subunit III family profile" evidence="8">
    <location>
        <begin position="43"/>
        <end position="209"/>
    </location>
</feature>
<reference evidence="10" key="1">
    <citation type="submission" date="2017-06" db="EMBL/GenBank/DDBJ databases">
        <authorList>
            <person name="Varghese N."/>
            <person name="Submissions S."/>
        </authorList>
    </citation>
    <scope>NUCLEOTIDE SEQUENCE [LARGE SCALE GENOMIC DNA]</scope>
    <source>
        <strain evidence="10">DSM 137</strain>
    </source>
</reference>
<keyword evidence="10" id="KW-1185">Reference proteome</keyword>
<evidence type="ECO:0000256" key="7">
    <source>
        <dbReference type="SAM" id="Phobius"/>
    </source>
</evidence>
<feature type="transmembrane region" description="Helical" evidence="7">
    <location>
        <begin position="82"/>
        <end position="101"/>
    </location>
</feature>
<gene>
    <name evidence="9" type="ORF">SAMN06265338_10387</name>
</gene>
<feature type="transmembrane region" description="Helical" evidence="7">
    <location>
        <begin position="188"/>
        <end position="208"/>
    </location>
</feature>
<dbReference type="Pfam" id="PF00510">
    <property type="entry name" value="COX3"/>
    <property type="match status" value="1"/>
</dbReference>
<dbReference type="InterPro" id="IPR013833">
    <property type="entry name" value="Cyt_c_oxidase_su3_a-hlx"/>
</dbReference>
<evidence type="ECO:0000259" key="8">
    <source>
        <dbReference type="PROSITE" id="PS50253"/>
    </source>
</evidence>
<name>A0A212R8S7_RHOAC</name>
<accession>A0A212R8S7</accession>
<dbReference type="SUPFAM" id="SSF81452">
    <property type="entry name" value="Cytochrome c oxidase subunit III-like"/>
    <property type="match status" value="1"/>
</dbReference>
<comment type="subcellular location">
    <subcellularLocation>
        <location evidence="6">Cell membrane</location>
        <topology evidence="6">Multi-pass membrane protein</topology>
    </subcellularLocation>
    <subcellularLocation>
        <location evidence="1">Membrane</location>
        <topology evidence="1">Multi-pass membrane protein</topology>
    </subcellularLocation>
</comment>
<dbReference type="InterPro" id="IPR024791">
    <property type="entry name" value="Cyt_c/ubiquinol_Oxase_su3"/>
</dbReference>
<feature type="transmembrane region" description="Helical" evidence="7">
    <location>
        <begin position="42"/>
        <end position="61"/>
    </location>
</feature>
<feature type="transmembrane region" description="Helical" evidence="7">
    <location>
        <begin position="113"/>
        <end position="130"/>
    </location>
</feature>
<evidence type="ECO:0000256" key="3">
    <source>
        <dbReference type="ARBA" id="ARBA00022692"/>
    </source>
</evidence>
<comment type="similarity">
    <text evidence="2 6">Belongs to the cytochrome c oxidase subunit 3 family.</text>
</comment>
<dbReference type="AlphaFoldDB" id="A0A212R8S7"/>
<evidence type="ECO:0000256" key="5">
    <source>
        <dbReference type="ARBA" id="ARBA00023136"/>
    </source>
</evidence>
<dbReference type="GO" id="GO:0019646">
    <property type="term" value="P:aerobic electron transport chain"/>
    <property type="evidence" value="ECO:0007669"/>
    <property type="project" value="InterPro"/>
</dbReference>
<dbReference type="GO" id="GO:0004129">
    <property type="term" value="F:cytochrome-c oxidase activity"/>
    <property type="evidence" value="ECO:0007669"/>
    <property type="project" value="InterPro"/>
</dbReference>
<proteinExistence type="inferred from homology"/>
<dbReference type="Gene3D" id="1.20.120.80">
    <property type="entry name" value="Cytochrome c oxidase, subunit III, four-helix bundle"/>
    <property type="match status" value="1"/>
</dbReference>
<keyword evidence="5 7" id="KW-0472">Membrane</keyword>
<evidence type="ECO:0000256" key="4">
    <source>
        <dbReference type="ARBA" id="ARBA00022989"/>
    </source>
</evidence>
<keyword evidence="4 7" id="KW-1133">Transmembrane helix</keyword>
<dbReference type="PROSITE" id="PS50253">
    <property type="entry name" value="COX3"/>
    <property type="match status" value="1"/>
</dbReference>
<evidence type="ECO:0000256" key="1">
    <source>
        <dbReference type="ARBA" id="ARBA00004141"/>
    </source>
</evidence>
<evidence type="ECO:0000256" key="2">
    <source>
        <dbReference type="ARBA" id="ARBA00010581"/>
    </source>
</evidence>
<dbReference type="Proteomes" id="UP000198418">
    <property type="component" value="Unassembled WGS sequence"/>
</dbReference>
<dbReference type="PANTHER" id="PTHR11403:SF6">
    <property type="entry name" value="NITRIC OXIDE REDUCTASE SUBUNIT E"/>
    <property type="match status" value="1"/>
</dbReference>
<feature type="transmembrane region" description="Helical" evidence="7">
    <location>
        <begin position="151"/>
        <end position="176"/>
    </location>
</feature>
<dbReference type="InterPro" id="IPR035973">
    <property type="entry name" value="Cyt_c_oxidase_su3-like_sf"/>
</dbReference>
<protein>
    <submittedName>
        <fullName evidence="9">Nitric oxide reductase NorE protein</fullName>
    </submittedName>
</protein>
<dbReference type="GO" id="GO:0005886">
    <property type="term" value="C:plasma membrane"/>
    <property type="evidence" value="ECO:0007669"/>
    <property type="project" value="UniProtKB-SubCell"/>
</dbReference>
<evidence type="ECO:0000256" key="6">
    <source>
        <dbReference type="RuleBase" id="RU003376"/>
    </source>
</evidence>